<evidence type="ECO:0000313" key="13">
    <source>
        <dbReference type="Proteomes" id="UP000028341"/>
    </source>
</evidence>
<keyword evidence="9" id="KW-0472">Membrane</keyword>
<evidence type="ECO:0000256" key="3">
    <source>
        <dbReference type="ARBA" id="ARBA00022553"/>
    </source>
</evidence>
<dbReference type="GO" id="GO:0016020">
    <property type="term" value="C:membrane"/>
    <property type="evidence" value="ECO:0007669"/>
    <property type="project" value="InterPro"/>
</dbReference>
<evidence type="ECO:0000256" key="9">
    <source>
        <dbReference type="SAM" id="Phobius"/>
    </source>
</evidence>
<feature type="transmembrane region" description="Helical" evidence="9">
    <location>
        <begin position="72"/>
        <end position="94"/>
    </location>
</feature>
<comment type="catalytic activity">
    <reaction evidence="1">
        <text>ATP + protein L-histidine = ADP + protein N-phospho-L-histidine.</text>
        <dbReference type="EC" id="2.7.13.3"/>
    </reaction>
</comment>
<keyword evidence="5" id="KW-0547">Nucleotide-binding</keyword>
<dbReference type="eggNOG" id="COG4585">
    <property type="taxonomic scope" value="Bacteria"/>
</dbReference>
<evidence type="ECO:0000256" key="2">
    <source>
        <dbReference type="ARBA" id="ARBA00012438"/>
    </source>
</evidence>
<dbReference type="EMBL" id="JFCB01000001">
    <property type="protein sequence ID" value="KES09078.1"/>
    <property type="molecule type" value="Genomic_DNA"/>
</dbReference>
<proteinExistence type="predicted"/>
<dbReference type="PANTHER" id="PTHR24421:SF10">
    <property type="entry name" value="NITRATE_NITRITE SENSOR PROTEIN NARQ"/>
    <property type="match status" value="1"/>
</dbReference>
<feature type="transmembrane region" description="Helical" evidence="9">
    <location>
        <begin position="46"/>
        <end position="65"/>
    </location>
</feature>
<evidence type="ECO:0000256" key="8">
    <source>
        <dbReference type="ARBA" id="ARBA00023012"/>
    </source>
</evidence>
<name>A0A081XZV5_STRTO</name>
<evidence type="ECO:0000256" key="4">
    <source>
        <dbReference type="ARBA" id="ARBA00022679"/>
    </source>
</evidence>
<dbReference type="Proteomes" id="UP000028341">
    <property type="component" value="Unassembled WGS sequence"/>
</dbReference>
<organism evidence="12 13">
    <name type="scientific">Streptomyces toyocaensis</name>
    <dbReference type="NCBI Taxonomy" id="55952"/>
    <lineage>
        <taxon>Bacteria</taxon>
        <taxon>Bacillati</taxon>
        <taxon>Actinomycetota</taxon>
        <taxon>Actinomycetes</taxon>
        <taxon>Kitasatosporales</taxon>
        <taxon>Streptomycetaceae</taxon>
        <taxon>Streptomyces</taxon>
    </lineage>
</organism>
<dbReference type="GO" id="GO:0000155">
    <property type="term" value="F:phosphorelay sensor kinase activity"/>
    <property type="evidence" value="ECO:0007669"/>
    <property type="project" value="InterPro"/>
</dbReference>
<evidence type="ECO:0000313" key="12">
    <source>
        <dbReference type="EMBL" id="KES09078.1"/>
    </source>
</evidence>
<keyword evidence="7" id="KW-0067">ATP-binding</keyword>
<evidence type="ECO:0000256" key="5">
    <source>
        <dbReference type="ARBA" id="ARBA00022741"/>
    </source>
</evidence>
<dbReference type="Pfam" id="PF07730">
    <property type="entry name" value="HisKA_3"/>
    <property type="match status" value="1"/>
</dbReference>
<feature type="transmembrane region" description="Helical" evidence="9">
    <location>
        <begin position="106"/>
        <end position="123"/>
    </location>
</feature>
<keyword evidence="9" id="KW-0812">Transmembrane</keyword>
<dbReference type="AlphaFoldDB" id="A0A081XZV5"/>
<dbReference type="PANTHER" id="PTHR24421">
    <property type="entry name" value="NITRATE/NITRITE SENSOR PROTEIN NARX-RELATED"/>
    <property type="match status" value="1"/>
</dbReference>
<evidence type="ECO:0000256" key="6">
    <source>
        <dbReference type="ARBA" id="ARBA00022777"/>
    </source>
</evidence>
<dbReference type="Gene3D" id="3.30.565.10">
    <property type="entry name" value="Histidine kinase-like ATPase, C-terminal domain"/>
    <property type="match status" value="1"/>
</dbReference>
<gene>
    <name evidence="12" type="ORF">BU52_03240</name>
</gene>
<evidence type="ECO:0000259" key="10">
    <source>
        <dbReference type="Pfam" id="PF02518"/>
    </source>
</evidence>
<sequence>MLTMLRPLRAPAAGRFAVSALLLCLLAAALLTDVDTGTLRSQGTGVTLFLSTAAAAAVVLPAVVIKSSPAVLAWAASGTALVSLACSVALRVAASGGPVLDQASDAYTLFEPTALMVLLHVTARRGSPVGTAVALPLLMAAVILRPLVIEVDEGSSIVALVLTLVAGGALASGLTVRLVAASRRQREERIRLEQRLGFARDLHDFVAHHISGIVLQAQGARAVAARKPQAVGDALELIEATGAEALTAMRRMVGALREDTAPDTRSPGTDAVRALVAGCRLPEARVGFTETGPVDGLPADAARLVERVVMEALTNIRKHAHDCTTAHVHLDVSRRRVTARITDDGHHRPSAGTGYGLRGLREVTVAAGGTLTAGPGPGAGWHVALELPLPLRQALR</sequence>
<evidence type="ECO:0000259" key="11">
    <source>
        <dbReference type="Pfam" id="PF07730"/>
    </source>
</evidence>
<dbReference type="Pfam" id="PF02518">
    <property type="entry name" value="HATPase_c"/>
    <property type="match status" value="1"/>
</dbReference>
<reference evidence="12 13" key="1">
    <citation type="submission" date="2014-02" db="EMBL/GenBank/DDBJ databases">
        <title>The genome announcement of Streptomyces toyocaensis NRRL15009.</title>
        <authorList>
            <person name="Hong H.-J."/>
            <person name="Kwun M.J."/>
        </authorList>
    </citation>
    <scope>NUCLEOTIDE SEQUENCE [LARGE SCALE GENOMIC DNA]</scope>
    <source>
        <strain evidence="12 13">NRRL 15009</strain>
    </source>
</reference>
<dbReference type="GO" id="GO:0005524">
    <property type="term" value="F:ATP binding"/>
    <property type="evidence" value="ECO:0007669"/>
    <property type="project" value="UniProtKB-KW"/>
</dbReference>
<keyword evidence="4" id="KW-0808">Transferase</keyword>
<dbReference type="InterPro" id="IPR003594">
    <property type="entry name" value="HATPase_dom"/>
</dbReference>
<dbReference type="GO" id="GO:0046983">
    <property type="term" value="F:protein dimerization activity"/>
    <property type="evidence" value="ECO:0007669"/>
    <property type="project" value="InterPro"/>
</dbReference>
<dbReference type="InterPro" id="IPR050482">
    <property type="entry name" value="Sensor_HK_TwoCompSys"/>
</dbReference>
<dbReference type="SUPFAM" id="SSF55874">
    <property type="entry name" value="ATPase domain of HSP90 chaperone/DNA topoisomerase II/histidine kinase"/>
    <property type="match status" value="1"/>
</dbReference>
<dbReference type="Gene3D" id="1.20.5.1930">
    <property type="match status" value="1"/>
</dbReference>
<keyword evidence="13" id="KW-1185">Reference proteome</keyword>
<accession>A0A081XZV5</accession>
<dbReference type="InterPro" id="IPR036890">
    <property type="entry name" value="HATPase_C_sf"/>
</dbReference>
<evidence type="ECO:0000256" key="7">
    <source>
        <dbReference type="ARBA" id="ARBA00022840"/>
    </source>
</evidence>
<dbReference type="InterPro" id="IPR011712">
    <property type="entry name" value="Sig_transdc_His_kin_sub3_dim/P"/>
</dbReference>
<keyword evidence="9" id="KW-1133">Transmembrane helix</keyword>
<keyword evidence="8" id="KW-0902">Two-component regulatory system</keyword>
<evidence type="ECO:0000256" key="1">
    <source>
        <dbReference type="ARBA" id="ARBA00000085"/>
    </source>
</evidence>
<keyword evidence="3" id="KW-0597">Phosphoprotein</keyword>
<keyword evidence="6" id="KW-0418">Kinase</keyword>
<feature type="transmembrane region" description="Helical" evidence="9">
    <location>
        <begin position="130"/>
        <end position="149"/>
    </location>
</feature>
<feature type="domain" description="Signal transduction histidine kinase subgroup 3 dimerisation and phosphoacceptor" evidence="11">
    <location>
        <begin position="195"/>
        <end position="259"/>
    </location>
</feature>
<feature type="transmembrane region" description="Helical" evidence="9">
    <location>
        <begin position="155"/>
        <end position="180"/>
    </location>
</feature>
<dbReference type="EC" id="2.7.13.3" evidence="2"/>
<protein>
    <recommendedName>
        <fullName evidence="2">histidine kinase</fullName>
        <ecNumber evidence="2">2.7.13.3</ecNumber>
    </recommendedName>
</protein>
<comment type="caution">
    <text evidence="12">The sequence shown here is derived from an EMBL/GenBank/DDBJ whole genome shotgun (WGS) entry which is preliminary data.</text>
</comment>
<dbReference type="CDD" id="cd16917">
    <property type="entry name" value="HATPase_UhpB-NarQ-NarX-like"/>
    <property type="match status" value="1"/>
</dbReference>
<feature type="domain" description="Histidine kinase/HSP90-like ATPase" evidence="10">
    <location>
        <begin position="303"/>
        <end position="390"/>
    </location>
</feature>
<dbReference type="STRING" id="55952.BU52_03240"/>